<protein>
    <submittedName>
        <fullName evidence="1">Uncharacterized protein</fullName>
    </submittedName>
</protein>
<organism evidence="1 2">
    <name type="scientific">Paenibacillus xylanexedens</name>
    <dbReference type="NCBI Taxonomy" id="528191"/>
    <lineage>
        <taxon>Bacteria</taxon>
        <taxon>Bacillati</taxon>
        <taxon>Bacillota</taxon>
        <taxon>Bacilli</taxon>
        <taxon>Bacillales</taxon>
        <taxon>Paenibacillaceae</taxon>
        <taxon>Paenibacillus</taxon>
    </lineage>
</organism>
<dbReference type="RefSeq" id="WP_211081958.1">
    <property type="nucleotide sequence ID" value="NZ_CBCSLC010000017.1"/>
</dbReference>
<dbReference type="EMBL" id="JAGIKV010000005">
    <property type="protein sequence ID" value="MBP2245194.1"/>
    <property type="molecule type" value="Genomic_DNA"/>
</dbReference>
<comment type="caution">
    <text evidence="1">The sequence shown here is derived from an EMBL/GenBank/DDBJ whole genome shotgun (WGS) entry which is preliminary data.</text>
</comment>
<keyword evidence="2" id="KW-1185">Reference proteome</keyword>
<reference evidence="1 2" key="1">
    <citation type="submission" date="2021-03" db="EMBL/GenBank/DDBJ databases">
        <title>Genomic Encyclopedia of Type Strains, Phase IV (KMG-IV): sequencing the most valuable type-strain genomes for metagenomic binning, comparative biology and taxonomic classification.</title>
        <authorList>
            <person name="Goeker M."/>
        </authorList>
    </citation>
    <scope>NUCLEOTIDE SEQUENCE [LARGE SCALE GENOMIC DNA]</scope>
    <source>
        <strain evidence="1 2">DSM 21292</strain>
    </source>
</reference>
<sequence length="158" mass="18873">MGMSSFVLFKRGGSTSVSNLLSTIKNICMKEKLFFDNDEETYDSEGALKYTRLYISDTPFKENYSRTLSFSVYDEPYEFQTVTYDWDDTQNEYFKAVVSDDFDDNEDLLFKFLFAFLSEFPDARVWIEEDWFYNLDDMKKIKASYNNDWCYIDPKTFN</sequence>
<dbReference type="Proteomes" id="UP000810207">
    <property type="component" value="Unassembled WGS sequence"/>
</dbReference>
<gene>
    <name evidence="1" type="ORF">J2Z28_001810</name>
</gene>
<evidence type="ECO:0000313" key="2">
    <source>
        <dbReference type="Proteomes" id="UP000810207"/>
    </source>
</evidence>
<name>A0ABS4RR48_PAEXY</name>
<proteinExistence type="predicted"/>
<accession>A0ABS4RR48</accession>
<evidence type="ECO:0000313" key="1">
    <source>
        <dbReference type="EMBL" id="MBP2245194.1"/>
    </source>
</evidence>